<keyword evidence="2" id="KW-1185">Reference proteome</keyword>
<gene>
    <name evidence="1" type="ORF">PLEPLA_LOCUS28683</name>
</gene>
<proteinExistence type="predicted"/>
<evidence type="ECO:0000313" key="1">
    <source>
        <dbReference type="EMBL" id="CAB1440889.1"/>
    </source>
</evidence>
<protein>
    <submittedName>
        <fullName evidence="1">Uncharacterized protein</fullName>
    </submittedName>
</protein>
<name>A0A9N7YQQ9_PLEPL</name>
<comment type="caution">
    <text evidence="1">The sequence shown here is derived from an EMBL/GenBank/DDBJ whole genome shotgun (WGS) entry which is preliminary data.</text>
</comment>
<organism evidence="1 2">
    <name type="scientific">Pleuronectes platessa</name>
    <name type="common">European plaice</name>
    <dbReference type="NCBI Taxonomy" id="8262"/>
    <lineage>
        <taxon>Eukaryota</taxon>
        <taxon>Metazoa</taxon>
        <taxon>Chordata</taxon>
        <taxon>Craniata</taxon>
        <taxon>Vertebrata</taxon>
        <taxon>Euteleostomi</taxon>
        <taxon>Actinopterygii</taxon>
        <taxon>Neopterygii</taxon>
        <taxon>Teleostei</taxon>
        <taxon>Neoteleostei</taxon>
        <taxon>Acanthomorphata</taxon>
        <taxon>Carangaria</taxon>
        <taxon>Pleuronectiformes</taxon>
        <taxon>Pleuronectoidei</taxon>
        <taxon>Pleuronectidae</taxon>
        <taxon>Pleuronectes</taxon>
    </lineage>
</organism>
<dbReference type="AlphaFoldDB" id="A0A9N7YQQ9"/>
<reference evidence="1" key="1">
    <citation type="submission" date="2020-03" db="EMBL/GenBank/DDBJ databases">
        <authorList>
            <person name="Weist P."/>
        </authorList>
    </citation>
    <scope>NUCLEOTIDE SEQUENCE</scope>
</reference>
<accession>A0A9N7YQQ9</accession>
<sequence>MKDTGPRYLWAFLAQGGIVGPESLTPPTEQSHGRVSETEYRMRIQTRQREMERTQQARLSGTQKNHLSTQRLTYVCNPPWNLGSEFGLPPLVPYEPDGALNESPTNQQLLPPIHLHPLIHLTSETCNRIRGTVPTASTGLMVAVAFVLSVGGAAPPVSTLQGP</sequence>
<dbReference type="EMBL" id="CADEAL010002535">
    <property type="protein sequence ID" value="CAB1440889.1"/>
    <property type="molecule type" value="Genomic_DNA"/>
</dbReference>
<evidence type="ECO:0000313" key="2">
    <source>
        <dbReference type="Proteomes" id="UP001153269"/>
    </source>
</evidence>
<dbReference type="Proteomes" id="UP001153269">
    <property type="component" value="Unassembled WGS sequence"/>
</dbReference>